<evidence type="ECO:0008006" key="4">
    <source>
        <dbReference type="Google" id="ProtNLM"/>
    </source>
</evidence>
<dbReference type="PANTHER" id="PTHR33198:SF20">
    <property type="entry name" value="RETROTRANSPOSON GAG DOMAIN-CONTAINING PROTEIN"/>
    <property type="match status" value="1"/>
</dbReference>
<protein>
    <recommendedName>
        <fullName evidence="4">Retrotransposon gag domain-containing protein</fullName>
    </recommendedName>
</protein>
<evidence type="ECO:0000313" key="2">
    <source>
        <dbReference type="EMBL" id="KAH9378250.1"/>
    </source>
</evidence>
<keyword evidence="3" id="KW-1185">Reference proteome</keyword>
<organism evidence="2 3">
    <name type="scientific">Haemaphysalis longicornis</name>
    <name type="common">Bush tick</name>
    <dbReference type="NCBI Taxonomy" id="44386"/>
    <lineage>
        <taxon>Eukaryota</taxon>
        <taxon>Metazoa</taxon>
        <taxon>Ecdysozoa</taxon>
        <taxon>Arthropoda</taxon>
        <taxon>Chelicerata</taxon>
        <taxon>Arachnida</taxon>
        <taxon>Acari</taxon>
        <taxon>Parasitiformes</taxon>
        <taxon>Ixodida</taxon>
        <taxon>Ixodoidea</taxon>
        <taxon>Ixodidae</taxon>
        <taxon>Haemaphysalinae</taxon>
        <taxon>Haemaphysalis</taxon>
    </lineage>
</organism>
<feature type="transmembrane region" description="Helical" evidence="1">
    <location>
        <begin position="81"/>
        <end position="102"/>
    </location>
</feature>
<gene>
    <name evidence="2" type="ORF">HPB48_022908</name>
</gene>
<dbReference type="VEuPathDB" id="VectorBase:HLOH_056291"/>
<proteinExistence type="predicted"/>
<evidence type="ECO:0000313" key="3">
    <source>
        <dbReference type="Proteomes" id="UP000821853"/>
    </source>
</evidence>
<dbReference type="PANTHER" id="PTHR33198">
    <property type="entry name" value="ANK_REP_REGION DOMAIN-CONTAINING PROTEIN-RELATED"/>
    <property type="match status" value="1"/>
</dbReference>
<accession>A0A9J6GS43</accession>
<keyword evidence="1" id="KW-0472">Membrane</keyword>
<reference evidence="2 3" key="1">
    <citation type="journal article" date="2020" name="Cell">
        <title>Large-Scale Comparative Analyses of Tick Genomes Elucidate Their Genetic Diversity and Vector Capacities.</title>
        <authorList>
            <consortium name="Tick Genome and Microbiome Consortium (TIGMIC)"/>
            <person name="Jia N."/>
            <person name="Wang J."/>
            <person name="Shi W."/>
            <person name="Du L."/>
            <person name="Sun Y."/>
            <person name="Zhan W."/>
            <person name="Jiang J.F."/>
            <person name="Wang Q."/>
            <person name="Zhang B."/>
            <person name="Ji P."/>
            <person name="Bell-Sakyi L."/>
            <person name="Cui X.M."/>
            <person name="Yuan T.T."/>
            <person name="Jiang B.G."/>
            <person name="Yang W.F."/>
            <person name="Lam T.T."/>
            <person name="Chang Q.C."/>
            <person name="Ding S.J."/>
            <person name="Wang X.J."/>
            <person name="Zhu J.G."/>
            <person name="Ruan X.D."/>
            <person name="Zhao L."/>
            <person name="Wei J.T."/>
            <person name="Ye R.Z."/>
            <person name="Que T.C."/>
            <person name="Du C.H."/>
            <person name="Zhou Y.H."/>
            <person name="Cheng J.X."/>
            <person name="Dai P.F."/>
            <person name="Guo W.B."/>
            <person name="Han X.H."/>
            <person name="Huang E.J."/>
            <person name="Li L.F."/>
            <person name="Wei W."/>
            <person name="Gao Y.C."/>
            <person name="Liu J.Z."/>
            <person name="Shao H.Z."/>
            <person name="Wang X."/>
            <person name="Wang C.C."/>
            <person name="Yang T.C."/>
            <person name="Huo Q.B."/>
            <person name="Li W."/>
            <person name="Chen H.Y."/>
            <person name="Chen S.E."/>
            <person name="Zhou L.G."/>
            <person name="Ni X.B."/>
            <person name="Tian J.H."/>
            <person name="Sheng Y."/>
            <person name="Liu T."/>
            <person name="Pan Y.S."/>
            <person name="Xia L.Y."/>
            <person name="Li J."/>
            <person name="Zhao F."/>
            <person name="Cao W.C."/>
        </authorList>
    </citation>
    <scope>NUCLEOTIDE SEQUENCE [LARGE SCALE GENOMIC DNA]</scope>
    <source>
        <strain evidence="2">HaeL-2018</strain>
    </source>
</reference>
<keyword evidence="1" id="KW-1133">Transmembrane helix</keyword>
<name>A0A9J6GS43_HAELO</name>
<comment type="caution">
    <text evidence="2">The sequence shown here is derived from an EMBL/GenBank/DDBJ whole genome shotgun (WGS) entry which is preliminary data.</text>
</comment>
<sequence>MAITCAAPSQLIGRTLLPVIADLGFINRNTMTCASYFLFAASVAALSATRTFSTYVAAAAFVSISTGSLMTMKHVVAADYFGVEAVAATWAACGALITPLFFCSPSILGGRDDGGEGRHRCYARRYASAVATLAKHFDTNCNLVVERHQFCHRIQSPGESVQEYVTVLFELAAMCSFKSSEESFRDQFIAGVSSHRIRNRLLLERSSLSFDKAVASRVKSSKEPWKSRNLLFLCSQYLRIPAQKTVRVALTAFTAAHSHFRSV</sequence>
<dbReference type="Proteomes" id="UP000821853">
    <property type="component" value="Unassembled WGS sequence"/>
</dbReference>
<keyword evidence="1" id="KW-0812">Transmembrane</keyword>
<evidence type="ECO:0000256" key="1">
    <source>
        <dbReference type="SAM" id="Phobius"/>
    </source>
</evidence>
<dbReference type="AlphaFoldDB" id="A0A9J6GS43"/>
<dbReference type="EMBL" id="JABSTR010000008">
    <property type="protein sequence ID" value="KAH9378250.1"/>
    <property type="molecule type" value="Genomic_DNA"/>
</dbReference>
<dbReference type="OrthoDB" id="6511228at2759"/>